<feature type="region of interest" description="Disordered" evidence="1">
    <location>
        <begin position="128"/>
        <end position="187"/>
    </location>
</feature>
<feature type="compositionally biased region" description="Polar residues" evidence="1">
    <location>
        <begin position="154"/>
        <end position="183"/>
    </location>
</feature>
<feature type="compositionally biased region" description="Low complexity" evidence="1">
    <location>
        <begin position="143"/>
        <end position="153"/>
    </location>
</feature>
<feature type="compositionally biased region" description="Low complexity" evidence="1">
    <location>
        <begin position="279"/>
        <end position="288"/>
    </location>
</feature>
<proteinExistence type="predicted"/>
<dbReference type="Proteomes" id="UP000800235">
    <property type="component" value="Unassembled WGS sequence"/>
</dbReference>
<evidence type="ECO:0000256" key="1">
    <source>
        <dbReference type="SAM" id="MobiDB-lite"/>
    </source>
</evidence>
<accession>A0A9P4TU30</accession>
<dbReference type="AlphaFoldDB" id="A0A9P4TU30"/>
<organism evidence="2 3">
    <name type="scientific">Tothia fuscella</name>
    <dbReference type="NCBI Taxonomy" id="1048955"/>
    <lineage>
        <taxon>Eukaryota</taxon>
        <taxon>Fungi</taxon>
        <taxon>Dikarya</taxon>
        <taxon>Ascomycota</taxon>
        <taxon>Pezizomycotina</taxon>
        <taxon>Dothideomycetes</taxon>
        <taxon>Pleosporomycetidae</taxon>
        <taxon>Venturiales</taxon>
        <taxon>Cylindrosympodiaceae</taxon>
        <taxon>Tothia</taxon>
    </lineage>
</organism>
<reference evidence="2" key="1">
    <citation type="journal article" date="2020" name="Stud. Mycol.">
        <title>101 Dothideomycetes genomes: a test case for predicting lifestyles and emergence of pathogens.</title>
        <authorList>
            <person name="Haridas S."/>
            <person name="Albert R."/>
            <person name="Binder M."/>
            <person name="Bloem J."/>
            <person name="Labutti K."/>
            <person name="Salamov A."/>
            <person name="Andreopoulos B."/>
            <person name="Baker S."/>
            <person name="Barry K."/>
            <person name="Bills G."/>
            <person name="Bluhm B."/>
            <person name="Cannon C."/>
            <person name="Castanera R."/>
            <person name="Culley D."/>
            <person name="Daum C."/>
            <person name="Ezra D."/>
            <person name="Gonzalez J."/>
            <person name="Henrissat B."/>
            <person name="Kuo A."/>
            <person name="Liang C."/>
            <person name="Lipzen A."/>
            <person name="Lutzoni F."/>
            <person name="Magnuson J."/>
            <person name="Mondo S."/>
            <person name="Nolan M."/>
            <person name="Ohm R."/>
            <person name="Pangilinan J."/>
            <person name="Park H.-J."/>
            <person name="Ramirez L."/>
            <person name="Alfaro M."/>
            <person name="Sun H."/>
            <person name="Tritt A."/>
            <person name="Yoshinaga Y."/>
            <person name="Zwiers L.-H."/>
            <person name="Turgeon B."/>
            <person name="Goodwin S."/>
            <person name="Spatafora J."/>
            <person name="Crous P."/>
            <person name="Grigoriev I."/>
        </authorList>
    </citation>
    <scope>NUCLEOTIDE SEQUENCE</scope>
    <source>
        <strain evidence="2">CBS 130266</strain>
    </source>
</reference>
<dbReference type="EMBL" id="MU007102">
    <property type="protein sequence ID" value="KAF2421082.1"/>
    <property type="molecule type" value="Genomic_DNA"/>
</dbReference>
<feature type="region of interest" description="Disordered" evidence="1">
    <location>
        <begin position="279"/>
        <end position="298"/>
    </location>
</feature>
<keyword evidence="3" id="KW-1185">Reference proteome</keyword>
<name>A0A9P4TU30_9PEZI</name>
<feature type="compositionally biased region" description="Polar residues" evidence="1">
    <location>
        <begin position="289"/>
        <end position="298"/>
    </location>
</feature>
<sequence>MSAMSSASWRPAKSQVPCFWQQDAQNPPNQVTGNKIPTNTWTEQVVQKLAQEKGLSAVVIRKGPHSITYQQHCARHITIYFQTPGSTQTWAGHIYTNQQDTQVTGFKAYQDNSAVGWPPVKLQPSIRARQQNAALSTPAAFQSHPTPSHSSPSGLQPRTTTRANPPSTNSQSTRSKNESSSNPYDVLSNLPEVDAAKEGSLDVVTAHIHVDDFDTMIIGPYEEWPETASRGWPPVKTCRPLRGRQLKQQRTITHSTTTTISTSSQSATSIVTSATQTVQTTLATSSASKQPPQHNQQT</sequence>
<comment type="caution">
    <text evidence="2">The sequence shown here is derived from an EMBL/GenBank/DDBJ whole genome shotgun (WGS) entry which is preliminary data.</text>
</comment>
<protein>
    <submittedName>
        <fullName evidence="2">Uncharacterized protein</fullName>
    </submittedName>
</protein>
<evidence type="ECO:0000313" key="2">
    <source>
        <dbReference type="EMBL" id="KAF2421082.1"/>
    </source>
</evidence>
<gene>
    <name evidence="2" type="ORF">EJ08DRAFT_665303</name>
</gene>
<evidence type="ECO:0000313" key="3">
    <source>
        <dbReference type="Proteomes" id="UP000800235"/>
    </source>
</evidence>